<sequence length="346" mass="37557">MKKRTGSGDHICAAQPKATRDCGRFISELPQAQQHSPEGLRRSLETRGRGQFGWKGDVDGLASTVVSLPMAATVDSRVESGHLAGNSHTSQLEARSGDAASCSPKCEAVANAAATQEPATVQSHFQQQQHQPWYSLLSCRLLSFIGGGGPTALNGEEYTTAKAVVSSHRLSFDHRLSHDHRLSQEQRVSLSSTRSLSMDSGGSEFCFSRESIGGPRIAAGRRRAHEFAREDAYARDTSFYSEMAASAPASTTRLSGMSARTVSGDMDEEEEEAMDKAVFRRRRDAYKEAWRRSASKDTTSLDGPAPSAASALALPPTGRPAMPRIESTDFANDELMRRNEIFCGRL</sequence>
<dbReference type="EMBL" id="JALJOT010000002">
    <property type="protein sequence ID" value="KAK9917515.1"/>
    <property type="molecule type" value="Genomic_DNA"/>
</dbReference>
<evidence type="ECO:0000313" key="3">
    <source>
        <dbReference type="Proteomes" id="UP001491310"/>
    </source>
</evidence>
<proteinExistence type="predicted"/>
<comment type="caution">
    <text evidence="2">The sequence shown here is derived from an EMBL/GenBank/DDBJ whole genome shotgun (WGS) entry which is preliminary data.</text>
</comment>
<feature type="compositionally biased region" description="Polar residues" evidence="1">
    <location>
        <begin position="251"/>
        <end position="261"/>
    </location>
</feature>
<keyword evidence="3" id="KW-1185">Reference proteome</keyword>
<dbReference type="Proteomes" id="UP001491310">
    <property type="component" value="Unassembled WGS sequence"/>
</dbReference>
<evidence type="ECO:0000313" key="2">
    <source>
        <dbReference type="EMBL" id="KAK9917515.1"/>
    </source>
</evidence>
<feature type="compositionally biased region" description="Low complexity" evidence="1">
    <location>
        <begin position="304"/>
        <end position="316"/>
    </location>
</feature>
<name>A0ABR2Z1H0_9CHLO</name>
<accession>A0ABR2Z1H0</accession>
<gene>
    <name evidence="2" type="ORF">WJX75_005214</name>
</gene>
<protein>
    <submittedName>
        <fullName evidence="2">Uncharacterized protein</fullName>
    </submittedName>
</protein>
<feature type="region of interest" description="Disordered" evidence="1">
    <location>
        <begin position="290"/>
        <end position="325"/>
    </location>
</feature>
<feature type="region of interest" description="Disordered" evidence="1">
    <location>
        <begin position="251"/>
        <end position="273"/>
    </location>
</feature>
<organism evidence="2 3">
    <name type="scientific">Coccomyxa subellipsoidea</name>
    <dbReference type="NCBI Taxonomy" id="248742"/>
    <lineage>
        <taxon>Eukaryota</taxon>
        <taxon>Viridiplantae</taxon>
        <taxon>Chlorophyta</taxon>
        <taxon>core chlorophytes</taxon>
        <taxon>Trebouxiophyceae</taxon>
        <taxon>Trebouxiophyceae incertae sedis</taxon>
        <taxon>Coccomyxaceae</taxon>
        <taxon>Coccomyxa</taxon>
    </lineage>
</organism>
<evidence type="ECO:0000256" key="1">
    <source>
        <dbReference type="SAM" id="MobiDB-lite"/>
    </source>
</evidence>
<reference evidence="2 3" key="1">
    <citation type="journal article" date="2024" name="Nat. Commun.">
        <title>Phylogenomics reveals the evolutionary origins of lichenization in chlorophyte algae.</title>
        <authorList>
            <person name="Puginier C."/>
            <person name="Libourel C."/>
            <person name="Otte J."/>
            <person name="Skaloud P."/>
            <person name="Haon M."/>
            <person name="Grisel S."/>
            <person name="Petersen M."/>
            <person name="Berrin J.G."/>
            <person name="Delaux P.M."/>
            <person name="Dal Grande F."/>
            <person name="Keller J."/>
        </authorList>
    </citation>
    <scope>NUCLEOTIDE SEQUENCE [LARGE SCALE GENOMIC DNA]</scope>
    <source>
        <strain evidence="2 3">SAG 216-7</strain>
    </source>
</reference>